<dbReference type="OrthoDB" id="9805674at2"/>
<reference evidence="3" key="1">
    <citation type="journal article" date="2010" name="Stand. Genomic Sci.">
        <title>Complete genome sequence of 'Thermobaculum terrenum' type strain (YNP1).</title>
        <authorList>
            <person name="Kiss H."/>
            <person name="Cleland D."/>
            <person name="Lapidus A."/>
            <person name="Lucas S."/>
            <person name="Glavina Del Rio T."/>
            <person name="Nolan M."/>
            <person name="Tice H."/>
            <person name="Han C."/>
            <person name="Goodwin L."/>
            <person name="Pitluck S."/>
            <person name="Liolios K."/>
            <person name="Ivanova N."/>
            <person name="Mavromatis K."/>
            <person name="Ovchinnikova G."/>
            <person name="Pati A."/>
            <person name="Chen A."/>
            <person name="Palaniappan K."/>
            <person name="Land M."/>
            <person name="Hauser L."/>
            <person name="Chang Y."/>
            <person name="Jeffries C."/>
            <person name="Lu M."/>
            <person name="Brettin T."/>
            <person name="Detter J."/>
            <person name="Goker M."/>
            <person name="Tindall B."/>
            <person name="Beck B."/>
            <person name="McDermott T."/>
            <person name="Woyke T."/>
            <person name="Bristow J."/>
            <person name="Eisen J."/>
            <person name="Markowitz V."/>
            <person name="Hugenholtz P."/>
            <person name="Kyrpides N."/>
            <person name="Klenk H."/>
            <person name="Cheng J."/>
        </authorList>
    </citation>
    <scope>NUCLEOTIDE SEQUENCE [LARGE SCALE GENOMIC DNA]</scope>
    <source>
        <strain evidence="3">ATCC BAA-798 / YNP1</strain>
    </source>
</reference>
<dbReference type="Pfam" id="PF13672">
    <property type="entry name" value="PP2C_2"/>
    <property type="match status" value="1"/>
</dbReference>
<accession>D1CEF1</accession>
<protein>
    <submittedName>
        <fullName evidence="2">Serine/threonine phosphoprotein phosphatase</fullName>
    </submittedName>
</protein>
<dbReference type="InterPro" id="IPR001932">
    <property type="entry name" value="PPM-type_phosphatase-like_dom"/>
</dbReference>
<name>D1CEF1_THET1</name>
<organism evidence="2 3">
    <name type="scientific">Thermobaculum terrenum (strain ATCC BAA-798 / CCMEE 7001 / YNP1)</name>
    <dbReference type="NCBI Taxonomy" id="525904"/>
    <lineage>
        <taxon>Bacteria</taxon>
        <taxon>Bacillati</taxon>
        <taxon>Chloroflexota</taxon>
        <taxon>Chloroflexia</taxon>
        <taxon>Candidatus Thermobaculales</taxon>
        <taxon>Candidatus Thermobaculaceae</taxon>
        <taxon>Thermobaculum</taxon>
    </lineage>
</organism>
<proteinExistence type="predicted"/>
<evidence type="ECO:0000313" key="2">
    <source>
        <dbReference type="EMBL" id="ACZ41307.1"/>
    </source>
</evidence>
<gene>
    <name evidence="2" type="ordered locus">Tter_0385</name>
</gene>
<dbReference type="Gene3D" id="3.60.40.10">
    <property type="entry name" value="PPM-type phosphatase domain"/>
    <property type="match status" value="1"/>
</dbReference>
<evidence type="ECO:0000313" key="3">
    <source>
        <dbReference type="Proteomes" id="UP000000323"/>
    </source>
</evidence>
<dbReference type="Proteomes" id="UP000000323">
    <property type="component" value="Chromosome 1"/>
</dbReference>
<dbReference type="EMBL" id="CP001825">
    <property type="protein sequence ID" value="ACZ41307.1"/>
    <property type="molecule type" value="Genomic_DNA"/>
</dbReference>
<feature type="domain" description="PPM-type phosphatase" evidence="1">
    <location>
        <begin position="13"/>
        <end position="238"/>
    </location>
</feature>
<keyword evidence="3" id="KW-1185">Reference proteome</keyword>
<dbReference type="AlphaFoldDB" id="D1CEF1"/>
<dbReference type="KEGG" id="ttr:Tter_0385"/>
<dbReference type="STRING" id="525904.Tter_0385"/>
<sequence length="269" mass="29842">MTCSWKYAFASVIGTYHLSRGLPCQDAIRVSLCRLEKEDVLLAVVSDGAGSAARGDEGSEFACQFFVEKLHDFVLSGSEICTLDRELCVGWVKDYLSHLEERANSCEAQISDYASTLLAAVVGSRSAVFLQIGDGAIVASTEDDPDSYTAIFWPQKGEYESTTFFLTDNNSHENLLILSLDDVSICDLAIFTDGLQRIALDFTENEAYNPFFRGMFNPLRGQFDGYLQELSEQLKNFLGSPRVNEYTEDDKTLLLASRVIGQQLSEVPD</sequence>
<dbReference type="eggNOG" id="COG0631">
    <property type="taxonomic scope" value="Bacteria"/>
</dbReference>
<evidence type="ECO:0000259" key="1">
    <source>
        <dbReference type="Pfam" id="PF13672"/>
    </source>
</evidence>
<dbReference type="HOGENOM" id="CLU_066842_1_1_0"/>
<dbReference type="InterPro" id="IPR036457">
    <property type="entry name" value="PPM-type-like_dom_sf"/>
</dbReference>
<dbReference type="RefSeq" id="WP_012874342.1">
    <property type="nucleotide sequence ID" value="NC_013525.1"/>
</dbReference>
<dbReference type="SUPFAM" id="SSF81606">
    <property type="entry name" value="PP2C-like"/>
    <property type="match status" value="1"/>
</dbReference>